<keyword evidence="1" id="KW-0472">Membrane</keyword>
<name>D3E1T1_METRM</name>
<evidence type="ECO:0000313" key="3">
    <source>
        <dbReference type="Proteomes" id="UP000008680"/>
    </source>
</evidence>
<dbReference type="KEGG" id="mru:mru_0641"/>
<feature type="transmembrane region" description="Helical" evidence="1">
    <location>
        <begin position="6"/>
        <end position="23"/>
    </location>
</feature>
<evidence type="ECO:0000313" key="2">
    <source>
        <dbReference type="EMBL" id="ADC46492.1"/>
    </source>
</evidence>
<evidence type="ECO:0000256" key="1">
    <source>
        <dbReference type="SAM" id="Phobius"/>
    </source>
</evidence>
<reference evidence="2 3" key="1">
    <citation type="journal article" date="2010" name="PLoS ONE">
        <title>The genome sequence of the rumen methanogen Methanobrevibacter ruminantium reveals new possibilities for controlling ruminant methane emissions.</title>
        <authorList>
            <person name="Leahy S.C."/>
            <person name="Kelly W.J."/>
            <person name="Altermann E."/>
            <person name="Ronimus R.S."/>
            <person name="Yeoman C.J."/>
            <person name="Pacheco D.M."/>
            <person name="Li D."/>
            <person name="Kong Z."/>
            <person name="McTavish S."/>
            <person name="Sang C."/>
            <person name="Lambie S.C."/>
            <person name="Janssen P.H."/>
            <person name="Dey D."/>
            <person name="Attwood G.T."/>
        </authorList>
    </citation>
    <scope>NUCLEOTIDE SEQUENCE [LARGE SCALE GENOMIC DNA]</scope>
    <source>
        <strain evidence="3">ATCC 35063 / DSM 1093 / JCM 13430 / OCM 146 / M1</strain>
    </source>
</reference>
<protein>
    <submittedName>
        <fullName evidence="2">Uncharacterized protein</fullName>
    </submittedName>
</protein>
<keyword evidence="3" id="KW-1185">Reference proteome</keyword>
<dbReference type="STRING" id="634498.mru_0641"/>
<sequence>MAKINYSYSKKYCIIVFIMMFFMKRNYSKKNYKIGKTDIL</sequence>
<dbReference type="AlphaFoldDB" id="D3E1T1"/>
<accession>D3E1T1</accession>
<keyword evidence="1" id="KW-0812">Transmembrane</keyword>
<gene>
    <name evidence="2" type="ordered locus">mru_0641</name>
</gene>
<dbReference type="EMBL" id="CP001719">
    <property type="protein sequence ID" value="ADC46492.1"/>
    <property type="molecule type" value="Genomic_DNA"/>
</dbReference>
<dbReference type="HOGENOM" id="CLU_3282914_0_0_2"/>
<keyword evidence="1" id="KW-1133">Transmembrane helix</keyword>
<proteinExistence type="predicted"/>
<dbReference type="Proteomes" id="UP000008680">
    <property type="component" value="Chromosome"/>
</dbReference>
<organism evidence="2 3">
    <name type="scientific">Methanobrevibacter ruminantium (strain ATCC 35063 / DSM 1093 / JCM 13430 / OCM 146 / M1)</name>
    <name type="common">Methanobacterium ruminantium</name>
    <dbReference type="NCBI Taxonomy" id="634498"/>
    <lineage>
        <taxon>Archaea</taxon>
        <taxon>Methanobacteriati</taxon>
        <taxon>Methanobacteriota</taxon>
        <taxon>Methanomada group</taxon>
        <taxon>Methanobacteria</taxon>
        <taxon>Methanobacteriales</taxon>
        <taxon>Methanobacteriaceae</taxon>
        <taxon>Methanobrevibacter</taxon>
    </lineage>
</organism>